<keyword evidence="7" id="KW-0931">ER-Golgi transport</keyword>
<feature type="compositionally biased region" description="Polar residues" evidence="11">
    <location>
        <begin position="157"/>
        <end position="199"/>
    </location>
</feature>
<evidence type="ECO:0000313" key="18">
    <source>
        <dbReference type="Proteomes" id="UP000242877"/>
    </source>
</evidence>
<dbReference type="InterPro" id="IPR036174">
    <property type="entry name" value="Znf_Sec23_Sec24_sf"/>
</dbReference>
<dbReference type="InterPro" id="IPR036175">
    <property type="entry name" value="Sec23/24_helical_dom_sf"/>
</dbReference>
<dbReference type="VEuPathDB" id="FungiDB:AAP_03832"/>
<dbReference type="GO" id="GO:0008270">
    <property type="term" value="F:zinc ion binding"/>
    <property type="evidence" value="ECO:0007669"/>
    <property type="project" value="InterPro"/>
</dbReference>
<feature type="compositionally biased region" description="Low complexity" evidence="11">
    <location>
        <begin position="62"/>
        <end position="97"/>
    </location>
</feature>
<protein>
    <submittedName>
        <fullName evidence="17">Sec23/Sec24 family protein</fullName>
    </submittedName>
</protein>
<feature type="domain" description="Sec23/Sec24 helical" evidence="15">
    <location>
        <begin position="755"/>
        <end position="855"/>
    </location>
</feature>
<dbReference type="InterPro" id="IPR007123">
    <property type="entry name" value="Gelsolin-like_dom"/>
</dbReference>
<dbReference type="SUPFAM" id="SSF81995">
    <property type="entry name" value="beta-sandwich domain of Sec23/24"/>
    <property type="match status" value="1"/>
</dbReference>
<dbReference type="GO" id="GO:0000149">
    <property type="term" value="F:SNARE binding"/>
    <property type="evidence" value="ECO:0007669"/>
    <property type="project" value="TreeGrafter"/>
</dbReference>
<comment type="function">
    <text evidence="10">Component of the coat protein complex II (COPII) which promotes the formation of transport vesicles from the endoplasmic reticulum (ER). The coat has two main functions, the physical deformation of the endoplasmic reticulum membrane into vesicles and the selection of cargo molecules.</text>
</comment>
<evidence type="ECO:0000256" key="4">
    <source>
        <dbReference type="ARBA" id="ARBA00008334"/>
    </source>
</evidence>
<dbReference type="PANTHER" id="PTHR13803:SF4">
    <property type="entry name" value="SECRETORY 24CD, ISOFORM C"/>
    <property type="match status" value="1"/>
</dbReference>
<dbReference type="OrthoDB" id="49016at2759"/>
<dbReference type="GO" id="GO:0006886">
    <property type="term" value="P:intracellular protein transport"/>
    <property type="evidence" value="ECO:0007669"/>
    <property type="project" value="InterPro"/>
</dbReference>
<dbReference type="Pfam" id="PF04815">
    <property type="entry name" value="Sec23_helical"/>
    <property type="match status" value="1"/>
</dbReference>
<dbReference type="GO" id="GO:0005789">
    <property type="term" value="C:endoplasmic reticulum membrane"/>
    <property type="evidence" value="ECO:0007669"/>
    <property type="project" value="UniProtKB-SubCell"/>
</dbReference>
<evidence type="ECO:0000259" key="14">
    <source>
        <dbReference type="Pfam" id="PF04811"/>
    </source>
</evidence>
<dbReference type="AlphaFoldDB" id="A0A167XNY9"/>
<dbReference type="Pfam" id="PF04811">
    <property type="entry name" value="Sec23_trunk"/>
    <property type="match status" value="1"/>
</dbReference>
<evidence type="ECO:0000313" key="17">
    <source>
        <dbReference type="EMBL" id="KZZ90302.1"/>
    </source>
</evidence>
<dbReference type="SUPFAM" id="SSF81811">
    <property type="entry name" value="Helical domain of Sec23/24"/>
    <property type="match status" value="1"/>
</dbReference>
<evidence type="ECO:0000256" key="10">
    <source>
        <dbReference type="ARBA" id="ARBA00025471"/>
    </source>
</evidence>
<organism evidence="17 18">
    <name type="scientific">Ascosphaera apis ARSEF 7405</name>
    <dbReference type="NCBI Taxonomy" id="392613"/>
    <lineage>
        <taxon>Eukaryota</taxon>
        <taxon>Fungi</taxon>
        <taxon>Dikarya</taxon>
        <taxon>Ascomycota</taxon>
        <taxon>Pezizomycotina</taxon>
        <taxon>Eurotiomycetes</taxon>
        <taxon>Eurotiomycetidae</taxon>
        <taxon>Onygenales</taxon>
        <taxon>Ascosphaeraceae</taxon>
        <taxon>Ascosphaera</taxon>
    </lineage>
</organism>
<dbReference type="SUPFAM" id="SSF53300">
    <property type="entry name" value="vWA-like"/>
    <property type="match status" value="1"/>
</dbReference>
<feature type="domain" description="Sec23/Sec24 beta-sandwich" evidence="16">
    <location>
        <begin position="659"/>
        <end position="743"/>
    </location>
</feature>
<accession>A0A167XNY9</accession>
<dbReference type="Gene3D" id="1.20.120.730">
    <property type="entry name" value="Sec23/Sec24 helical domain"/>
    <property type="match status" value="1"/>
</dbReference>
<reference evidence="17 18" key="1">
    <citation type="journal article" date="2016" name="Genome Biol. Evol.">
        <title>Divergent and convergent evolution of fungal pathogenicity.</title>
        <authorList>
            <person name="Shang Y."/>
            <person name="Xiao G."/>
            <person name="Zheng P."/>
            <person name="Cen K."/>
            <person name="Zhan S."/>
            <person name="Wang C."/>
        </authorList>
    </citation>
    <scope>NUCLEOTIDE SEQUENCE [LARGE SCALE GENOMIC DNA]</scope>
    <source>
        <strain evidence="17 18">ARSEF 7405</strain>
    </source>
</reference>
<dbReference type="InterPro" id="IPR036465">
    <property type="entry name" value="vWFA_dom_sf"/>
</dbReference>
<dbReference type="Gene3D" id="2.30.30.380">
    <property type="entry name" value="Zn-finger domain of Sec23/24"/>
    <property type="match status" value="1"/>
</dbReference>
<sequence>MADDFSMFHSLGEGERDEHGNPLIVPQAQQFVPPVAQNPHAYSQPEQQAPSPYYQQDHHHQQQPQQPQQQIQQHGAVPPMAGSPSAYAYSASSPAPYQQDYGTAGTPSQVSADPSMQALTGQMAQMGVADDAAAAHASKQHRRKHRHAFHDIGTAVGSSQAFNGMPQTGVTTGNPSQFLDTPAASLQSARPMSSQSHSQYAPRAQPLGASQPTSSSSVHTQQGQVDPEQTPSVPLKRDAAYQEYTTRVYPTMERLSPPPATVPFVTHDQGNSSPKYARLTLNNIPSTAETLASTALPLGMILQPLAPLDPGEQEVPVLDFGDVGPPRCRRCRAYMNPFMTFRAGGNKFVCNMCTFPNDVPPEYFSPLDQAGVRMDRMQRPELMMGTVEYMVPKEYWGKEPTGLKWLFLLDVTQEAVSRGFLEACCDGILAALYGGDAQDEAEDGSTPVPARALPEGSKVGIITYDKLVHFYNLSSRLEQAQMIVMPDIDEPFVPLSEGLFVDPYESKHVITSLLTQIPSLFADIKYPEPALLPAVNAALSALQETGGKIVCTLSNLPTWGPGRLFLREDPKAHGTDAEKKYLTTDHPDWKKTASKLADSGVGIDYFIAAGGGTYMDVATIGYTAAVSGGETFFYPNFHAPRDVLKLSSEITHTVRRDTGYLAQLKVRCSNGLQVSGYFGNFLQHTFHPELELGSIDADKALAVMFSYDGKLDSKLDAHFQAALLYTTASGERRVRCINIVAAVCDGGMDIMKDIDQDAVVNIIAKQAAAKVPEKLPSEIRSNITQKTVEILAAYRKNFSQNHPPGQLVLPEHLKEFSIYMLCLLKSRAFKAGLEPTDRRIHDIRMLRSFGCTELSLYLYPRLIPIHNMTPEDGFADANGILRLPPSIRASFSRIEEGGAYIVDNGQIVLLWLHASVSPNLLEDLFGPGIASLRQLDPSTSAIPVLDTHLNAQVRNILQYLSTVRGSKSVTIQLARQGLDGAEYEFARLLVEDRNNEAQSYVDWLVHLHRGIQLELGGHKLKDDSGFTGLRPAYW</sequence>
<keyword evidence="8" id="KW-0653">Protein transport</keyword>
<feature type="region of interest" description="Disordered" evidence="11">
    <location>
        <begin position="157"/>
        <end position="238"/>
    </location>
</feature>
<dbReference type="InterPro" id="IPR012990">
    <property type="entry name" value="Beta-sandwich_Sec23_24"/>
</dbReference>
<evidence type="ECO:0000256" key="2">
    <source>
        <dbReference type="ARBA" id="ARBA00004299"/>
    </source>
</evidence>
<feature type="compositionally biased region" description="Polar residues" evidence="11">
    <location>
        <begin position="208"/>
        <end position="232"/>
    </location>
</feature>
<dbReference type="Pfam" id="PF08033">
    <property type="entry name" value="Sec23_BS"/>
    <property type="match status" value="1"/>
</dbReference>
<proteinExistence type="inferred from homology"/>
<dbReference type="SUPFAM" id="SSF82919">
    <property type="entry name" value="Zn-finger domain of Sec23/24"/>
    <property type="match status" value="1"/>
</dbReference>
<dbReference type="InterPro" id="IPR006895">
    <property type="entry name" value="Znf_Sec23_Sec24"/>
</dbReference>
<evidence type="ECO:0000256" key="8">
    <source>
        <dbReference type="ARBA" id="ARBA00022927"/>
    </source>
</evidence>
<keyword evidence="5" id="KW-0813">Transport</keyword>
<feature type="domain" description="Zinc finger Sec23/Sec24-type" evidence="13">
    <location>
        <begin position="325"/>
        <end position="363"/>
    </location>
</feature>
<dbReference type="GO" id="GO:0030127">
    <property type="term" value="C:COPII vesicle coat"/>
    <property type="evidence" value="ECO:0007669"/>
    <property type="project" value="InterPro"/>
</dbReference>
<evidence type="ECO:0000256" key="11">
    <source>
        <dbReference type="SAM" id="MobiDB-lite"/>
    </source>
</evidence>
<keyword evidence="9" id="KW-0968">Cytoplasmic vesicle</keyword>
<dbReference type="GO" id="GO:0000139">
    <property type="term" value="C:Golgi membrane"/>
    <property type="evidence" value="ECO:0007669"/>
    <property type="project" value="UniProtKB-SubCell"/>
</dbReference>
<comment type="similarity">
    <text evidence="4">Belongs to the SEC23/SEC24 family. SEC24 subfamily.</text>
</comment>
<dbReference type="Gene3D" id="2.60.40.1670">
    <property type="entry name" value="beta-sandwich domain of Sec23/24"/>
    <property type="match status" value="1"/>
</dbReference>
<evidence type="ECO:0000256" key="5">
    <source>
        <dbReference type="ARBA" id="ARBA00022448"/>
    </source>
</evidence>
<keyword evidence="6" id="KW-0256">Endoplasmic reticulum</keyword>
<evidence type="ECO:0000256" key="3">
    <source>
        <dbReference type="ARBA" id="ARBA00004397"/>
    </source>
</evidence>
<dbReference type="SUPFAM" id="SSF82754">
    <property type="entry name" value="C-terminal, gelsolin-like domain of Sec23/24"/>
    <property type="match status" value="1"/>
</dbReference>
<feature type="domain" description="Sec23/Sec24 trunk" evidence="14">
    <location>
        <begin position="403"/>
        <end position="652"/>
    </location>
</feature>
<comment type="subcellular location">
    <subcellularLocation>
        <location evidence="2">Cytoplasmic vesicle</location>
        <location evidence="2">COPII-coated vesicle membrane</location>
        <topology evidence="2">Peripheral membrane protein</topology>
        <orientation evidence="2">Cytoplasmic side</orientation>
    </subcellularLocation>
    <subcellularLocation>
        <location evidence="3">Endoplasmic reticulum membrane</location>
        <topology evidence="3">Peripheral membrane protein</topology>
        <orientation evidence="3">Cytoplasmic side</orientation>
    </subcellularLocation>
    <subcellularLocation>
        <location evidence="1">Golgi apparatus membrane</location>
        <topology evidence="1">Peripheral membrane protein</topology>
        <orientation evidence="1">Cytoplasmic side</orientation>
    </subcellularLocation>
</comment>
<dbReference type="InterPro" id="IPR006896">
    <property type="entry name" value="Sec23/24_trunk_dom"/>
</dbReference>
<evidence type="ECO:0000256" key="9">
    <source>
        <dbReference type="ARBA" id="ARBA00023329"/>
    </source>
</evidence>
<comment type="caution">
    <text evidence="17">The sequence shown here is derived from an EMBL/GenBank/DDBJ whole genome shotgun (WGS) entry which is preliminary data.</text>
</comment>
<dbReference type="PANTHER" id="PTHR13803">
    <property type="entry name" value="SEC24-RELATED PROTEIN"/>
    <property type="match status" value="1"/>
</dbReference>
<dbReference type="InterPro" id="IPR050550">
    <property type="entry name" value="SEC23_SEC24_subfamily"/>
</dbReference>
<feature type="domain" description="Gelsolin-like" evidence="12">
    <location>
        <begin position="883"/>
        <end position="926"/>
    </location>
</feature>
<evidence type="ECO:0000259" key="15">
    <source>
        <dbReference type="Pfam" id="PF04815"/>
    </source>
</evidence>
<dbReference type="Pfam" id="PF04810">
    <property type="entry name" value="zf-Sec23_Sec24"/>
    <property type="match status" value="1"/>
</dbReference>
<gene>
    <name evidence="17" type="ORF">AAP_03832</name>
</gene>
<evidence type="ECO:0000259" key="12">
    <source>
        <dbReference type="Pfam" id="PF00626"/>
    </source>
</evidence>
<evidence type="ECO:0000259" key="13">
    <source>
        <dbReference type="Pfam" id="PF04810"/>
    </source>
</evidence>
<name>A0A167XNY9_9EURO</name>
<dbReference type="EMBL" id="AZGZ01000017">
    <property type="protein sequence ID" value="KZZ90302.1"/>
    <property type="molecule type" value="Genomic_DNA"/>
</dbReference>
<feature type="region of interest" description="Disordered" evidence="11">
    <location>
        <begin position="1"/>
        <end position="113"/>
    </location>
</feature>
<dbReference type="Gene3D" id="3.40.20.10">
    <property type="entry name" value="Severin"/>
    <property type="match status" value="1"/>
</dbReference>
<dbReference type="GO" id="GO:0070971">
    <property type="term" value="C:endoplasmic reticulum exit site"/>
    <property type="evidence" value="ECO:0007669"/>
    <property type="project" value="TreeGrafter"/>
</dbReference>
<dbReference type="InterPro" id="IPR006900">
    <property type="entry name" value="Sec23/24_helical_dom"/>
</dbReference>
<feature type="compositionally biased region" description="Low complexity" evidence="11">
    <location>
        <begin position="25"/>
        <end position="39"/>
    </location>
</feature>
<dbReference type="Proteomes" id="UP000242877">
    <property type="component" value="Unassembled WGS sequence"/>
</dbReference>
<dbReference type="GO" id="GO:0090110">
    <property type="term" value="P:COPII-coated vesicle cargo loading"/>
    <property type="evidence" value="ECO:0007669"/>
    <property type="project" value="TreeGrafter"/>
</dbReference>
<dbReference type="Gene3D" id="3.40.50.410">
    <property type="entry name" value="von Willebrand factor, type A domain"/>
    <property type="match status" value="1"/>
</dbReference>
<dbReference type="InterPro" id="IPR029006">
    <property type="entry name" value="ADF-H/Gelsolin-like_dom_sf"/>
</dbReference>
<evidence type="ECO:0000256" key="7">
    <source>
        <dbReference type="ARBA" id="ARBA00022892"/>
    </source>
</evidence>
<feature type="compositionally biased region" description="Polar residues" evidence="11">
    <location>
        <begin position="40"/>
        <end position="54"/>
    </location>
</feature>
<evidence type="ECO:0000256" key="6">
    <source>
        <dbReference type="ARBA" id="ARBA00022824"/>
    </source>
</evidence>
<evidence type="ECO:0000256" key="1">
    <source>
        <dbReference type="ARBA" id="ARBA00004255"/>
    </source>
</evidence>
<dbReference type="InterPro" id="IPR036180">
    <property type="entry name" value="Gelsolin-like_dom_sf"/>
</dbReference>
<dbReference type="Pfam" id="PF00626">
    <property type="entry name" value="Gelsolin"/>
    <property type="match status" value="1"/>
</dbReference>
<evidence type="ECO:0000259" key="16">
    <source>
        <dbReference type="Pfam" id="PF08033"/>
    </source>
</evidence>
<keyword evidence="18" id="KW-1185">Reference proteome</keyword>